<name>A0A2Z7BST1_9LAMI</name>
<reference evidence="2 3" key="1">
    <citation type="journal article" date="2015" name="Proc. Natl. Acad. Sci. U.S.A.">
        <title>The resurrection genome of Boea hygrometrica: A blueprint for survival of dehydration.</title>
        <authorList>
            <person name="Xiao L."/>
            <person name="Yang G."/>
            <person name="Zhang L."/>
            <person name="Yang X."/>
            <person name="Zhao S."/>
            <person name="Ji Z."/>
            <person name="Zhou Q."/>
            <person name="Hu M."/>
            <person name="Wang Y."/>
            <person name="Chen M."/>
            <person name="Xu Y."/>
            <person name="Jin H."/>
            <person name="Xiao X."/>
            <person name="Hu G."/>
            <person name="Bao F."/>
            <person name="Hu Y."/>
            <person name="Wan P."/>
            <person name="Li L."/>
            <person name="Deng X."/>
            <person name="Kuang T."/>
            <person name="Xiang C."/>
            <person name="Zhu J.K."/>
            <person name="Oliver M.J."/>
            <person name="He Y."/>
        </authorList>
    </citation>
    <scope>NUCLEOTIDE SEQUENCE [LARGE SCALE GENOMIC DNA]</scope>
    <source>
        <strain evidence="3">cv. XS01</strain>
    </source>
</reference>
<dbReference type="EMBL" id="KV003277">
    <property type="protein sequence ID" value="KZV36698.1"/>
    <property type="molecule type" value="Genomic_DNA"/>
</dbReference>
<gene>
    <name evidence="2" type="ORF">F511_06691</name>
</gene>
<keyword evidence="2" id="KW-0548">Nucleotidyltransferase</keyword>
<feature type="compositionally biased region" description="Basic residues" evidence="1">
    <location>
        <begin position="445"/>
        <end position="460"/>
    </location>
</feature>
<dbReference type="Proteomes" id="UP000250235">
    <property type="component" value="Unassembled WGS sequence"/>
</dbReference>
<keyword evidence="2" id="KW-0696">RNA-directed RNA polymerase</keyword>
<feature type="region of interest" description="Disordered" evidence="1">
    <location>
        <begin position="340"/>
        <end position="470"/>
    </location>
</feature>
<accession>A0A2Z7BST1</accession>
<evidence type="ECO:0000313" key="3">
    <source>
        <dbReference type="Proteomes" id="UP000250235"/>
    </source>
</evidence>
<evidence type="ECO:0000313" key="2">
    <source>
        <dbReference type="EMBL" id="KZV36698.1"/>
    </source>
</evidence>
<keyword evidence="3" id="KW-1185">Reference proteome</keyword>
<organism evidence="2 3">
    <name type="scientific">Dorcoceras hygrometricum</name>
    <dbReference type="NCBI Taxonomy" id="472368"/>
    <lineage>
        <taxon>Eukaryota</taxon>
        <taxon>Viridiplantae</taxon>
        <taxon>Streptophyta</taxon>
        <taxon>Embryophyta</taxon>
        <taxon>Tracheophyta</taxon>
        <taxon>Spermatophyta</taxon>
        <taxon>Magnoliopsida</taxon>
        <taxon>eudicotyledons</taxon>
        <taxon>Gunneridae</taxon>
        <taxon>Pentapetalae</taxon>
        <taxon>asterids</taxon>
        <taxon>lamiids</taxon>
        <taxon>Lamiales</taxon>
        <taxon>Gesneriaceae</taxon>
        <taxon>Didymocarpoideae</taxon>
        <taxon>Trichosporeae</taxon>
        <taxon>Loxocarpinae</taxon>
        <taxon>Dorcoceras</taxon>
    </lineage>
</organism>
<dbReference type="AlphaFoldDB" id="A0A2Z7BST1"/>
<feature type="compositionally biased region" description="Low complexity" evidence="1">
    <location>
        <begin position="372"/>
        <end position="385"/>
    </location>
</feature>
<proteinExistence type="predicted"/>
<evidence type="ECO:0000256" key="1">
    <source>
        <dbReference type="SAM" id="MobiDB-lite"/>
    </source>
</evidence>
<sequence>MRELKSSNLSKCWNQPLGCYQMSWERYLFGCFASPLSDHVSCCCDGQQSALRDSEAMTFCEQEAVVGFASVFLSGYWFVDQLLVARWRVPLRRRLVKLVRRRLALALFERFSCWFDQLLVEIIAMTTDFVDGICSCFCQLCWSRKTITVEGSVALFYPAADLVDQLLTARMTCPMRCRLVKLMRRRFAHRCLRDSAVGLSFDCWKSHSPKSSSSAQHIEFSIVRKSRIQYLCDPQWFRDTASRGPTTIVAPESQFRTCPSDHGITDSACKNQLVVVSVQYSPFNPYIPIRSTTIGKSKVAKDPIAMHTSWRSNSDIASVLGYPRMSASGESSTTMHRLLHASGSHPISPPDDPNRQDIAGASPERRSPEAAPPRILRAAAAQSSRQARRTAARYVAQTAHNGRPAAAHNDAHRRPASKKRAASARSKAGHRRAIASGSAASPAQRLRKVGRRRCATKRGQRASSSRDQARPAHFLVARDAARAWAGVQMTTLLATRAWLRPVSRGNRYFTVDCGRLRQSGPRPDARLLRQPALEGLTRSVRTDSPRQVGRNKFRRLEAAAATATCLERKGAATFRYLCDPQWFRDTASRGPTTIVAPESQFRTCPMDHDSIGYPRMSASGESSTTMHRLLHALGSHPISPPDDPKTNQYNHDLGLIHSTNGNHLESPNEGSSIDHQVTIYLHAQNITMFPTNETCYSAGRGAEPARGAPGGG</sequence>
<keyword evidence="2" id="KW-0808">Transferase</keyword>
<dbReference type="GO" id="GO:0003968">
    <property type="term" value="F:RNA-directed RNA polymerase activity"/>
    <property type="evidence" value="ECO:0007669"/>
    <property type="project" value="UniProtKB-KW"/>
</dbReference>
<protein>
    <submittedName>
        <fullName evidence="2">Putative RNA-dependent RNA polymerase 1</fullName>
    </submittedName>
</protein>
<feature type="compositionally biased region" description="Basic residues" evidence="1">
    <location>
        <begin position="414"/>
        <end position="433"/>
    </location>
</feature>